<comment type="caution">
    <text evidence="1">The sequence shown here is derived from an EMBL/GenBank/DDBJ whole genome shotgun (WGS) entry which is preliminary data.</text>
</comment>
<gene>
    <name evidence="1" type="ORF">GSLYS_00005058001</name>
</gene>
<name>A0AAV2HCH0_LYMST</name>
<evidence type="ECO:0000313" key="2">
    <source>
        <dbReference type="Proteomes" id="UP001497497"/>
    </source>
</evidence>
<evidence type="ECO:0000313" key="1">
    <source>
        <dbReference type="EMBL" id="CAL1530933.1"/>
    </source>
</evidence>
<proteinExistence type="predicted"/>
<dbReference type="AlphaFoldDB" id="A0AAV2HCH0"/>
<organism evidence="1 2">
    <name type="scientific">Lymnaea stagnalis</name>
    <name type="common">Great pond snail</name>
    <name type="synonym">Helix stagnalis</name>
    <dbReference type="NCBI Taxonomy" id="6523"/>
    <lineage>
        <taxon>Eukaryota</taxon>
        <taxon>Metazoa</taxon>
        <taxon>Spiralia</taxon>
        <taxon>Lophotrochozoa</taxon>
        <taxon>Mollusca</taxon>
        <taxon>Gastropoda</taxon>
        <taxon>Heterobranchia</taxon>
        <taxon>Euthyneura</taxon>
        <taxon>Panpulmonata</taxon>
        <taxon>Hygrophila</taxon>
        <taxon>Lymnaeoidea</taxon>
        <taxon>Lymnaeidae</taxon>
        <taxon>Lymnaea</taxon>
    </lineage>
</organism>
<keyword evidence="2" id="KW-1185">Reference proteome</keyword>
<evidence type="ECO:0008006" key="3">
    <source>
        <dbReference type="Google" id="ProtNLM"/>
    </source>
</evidence>
<reference evidence="1 2" key="1">
    <citation type="submission" date="2024-04" db="EMBL/GenBank/DDBJ databases">
        <authorList>
            <consortium name="Genoscope - CEA"/>
            <person name="William W."/>
        </authorList>
    </citation>
    <scope>NUCLEOTIDE SEQUENCE [LARGE SCALE GENOMIC DNA]</scope>
</reference>
<accession>A0AAV2HCH0</accession>
<protein>
    <recommendedName>
        <fullName evidence="3">Prokineticin domain-containing protein</fullName>
    </recommendedName>
</protein>
<sequence>MSLYGQEDEECSTYPLPPPFPHGASCTMATDCGLSGCCLHGLCSNTGFAEDRCYKNVTANGQIRPTGIWNQTDICPCDYTYYCLVADESNVDSRHGPVGFCTPIMR</sequence>
<dbReference type="EMBL" id="CAXITT010000078">
    <property type="protein sequence ID" value="CAL1530933.1"/>
    <property type="molecule type" value="Genomic_DNA"/>
</dbReference>
<dbReference type="Proteomes" id="UP001497497">
    <property type="component" value="Unassembled WGS sequence"/>
</dbReference>